<protein>
    <submittedName>
        <fullName evidence="1">Uncharacterized protein</fullName>
    </submittedName>
</protein>
<dbReference type="AlphaFoldDB" id="A5KM19"/>
<gene>
    <name evidence="1" type="ORF">RUMTOR_01275</name>
</gene>
<name>A5KM19_9FIRM</name>
<evidence type="ECO:0000313" key="1">
    <source>
        <dbReference type="EMBL" id="EDK24544.1"/>
    </source>
</evidence>
<organism evidence="1 2">
    <name type="scientific">[Ruminococcus] torques ATCC 27756</name>
    <dbReference type="NCBI Taxonomy" id="411460"/>
    <lineage>
        <taxon>Bacteria</taxon>
        <taxon>Bacillati</taxon>
        <taxon>Bacillota</taxon>
        <taxon>Clostridia</taxon>
        <taxon>Lachnospirales</taxon>
        <taxon>Lachnospiraceae</taxon>
        <taxon>Mediterraneibacter</taxon>
    </lineage>
</organism>
<sequence>MGAKDIDAFASFRYTVYLEGKDECRKKKQK</sequence>
<proteinExistence type="predicted"/>
<dbReference type="EMBL" id="AAVP02000004">
    <property type="protein sequence ID" value="EDK24544.1"/>
    <property type="molecule type" value="Genomic_DNA"/>
</dbReference>
<comment type="caution">
    <text evidence="1">The sequence shown here is derived from an EMBL/GenBank/DDBJ whole genome shotgun (WGS) entry which is preliminary data.</text>
</comment>
<reference evidence="1 2" key="2">
    <citation type="submission" date="2007-04" db="EMBL/GenBank/DDBJ databases">
        <title>Draft genome sequence of Ruminococcus torques (ATCC 27756).</title>
        <authorList>
            <person name="Sudarsanam P."/>
            <person name="Ley R."/>
            <person name="Guruge J."/>
            <person name="Turnbaugh P.J."/>
            <person name="Mahowald M."/>
            <person name="Liep D."/>
            <person name="Gordon J."/>
        </authorList>
    </citation>
    <scope>NUCLEOTIDE SEQUENCE [LARGE SCALE GENOMIC DNA]</scope>
    <source>
        <strain evidence="1 2">ATCC 27756</strain>
    </source>
</reference>
<dbReference type="Proteomes" id="UP000003577">
    <property type="component" value="Unassembled WGS sequence"/>
</dbReference>
<reference evidence="1 2" key="1">
    <citation type="submission" date="2007-03" db="EMBL/GenBank/DDBJ databases">
        <authorList>
            <person name="Fulton L."/>
            <person name="Clifton S."/>
            <person name="Fulton B."/>
            <person name="Xu J."/>
            <person name="Minx P."/>
            <person name="Pepin K.H."/>
            <person name="Johnson M."/>
            <person name="Thiruvilangam P."/>
            <person name="Bhonagiri V."/>
            <person name="Nash W.E."/>
            <person name="Mardis E.R."/>
            <person name="Wilson R.K."/>
        </authorList>
    </citation>
    <scope>NUCLEOTIDE SEQUENCE [LARGE SCALE GENOMIC DNA]</scope>
    <source>
        <strain evidence="1 2">ATCC 27756</strain>
    </source>
</reference>
<dbReference type="HOGENOM" id="CLU_3405234_0_0_9"/>
<evidence type="ECO:0000313" key="2">
    <source>
        <dbReference type="Proteomes" id="UP000003577"/>
    </source>
</evidence>
<accession>A5KM19</accession>
<dbReference type="PaxDb" id="411460-RUMTOR_01275"/>